<organism evidence="1 2">
    <name type="scientific">Tritonibacter scottomollicae</name>
    <name type="common">Epibacterium scottomollicae</name>
    <dbReference type="NCBI Taxonomy" id="483013"/>
    <lineage>
        <taxon>Bacteria</taxon>
        <taxon>Pseudomonadati</taxon>
        <taxon>Pseudomonadota</taxon>
        <taxon>Alphaproteobacteria</taxon>
        <taxon>Rhodobacterales</taxon>
        <taxon>Paracoccaceae</taxon>
        <taxon>Tritonibacter</taxon>
    </lineage>
</organism>
<dbReference type="EMBL" id="PVUF01000031">
    <property type="protein sequence ID" value="PRZ42912.1"/>
    <property type="molecule type" value="Genomic_DNA"/>
</dbReference>
<comment type="caution">
    <text evidence="1">The sequence shown here is derived from an EMBL/GenBank/DDBJ whole genome shotgun (WGS) entry which is preliminary data.</text>
</comment>
<evidence type="ECO:0000313" key="1">
    <source>
        <dbReference type="EMBL" id="PRZ42912.1"/>
    </source>
</evidence>
<protein>
    <submittedName>
        <fullName evidence="1">Uncharacterized protein</fullName>
    </submittedName>
</protein>
<dbReference type="AlphaFoldDB" id="A0A2T1A2S5"/>
<name>A0A2T1A2S5_TRISK</name>
<proteinExistence type="predicted"/>
<gene>
    <name evidence="1" type="ORF">CLV89_13111</name>
</gene>
<evidence type="ECO:0000313" key="2">
    <source>
        <dbReference type="Proteomes" id="UP000237718"/>
    </source>
</evidence>
<accession>A0A2T1A2S5</accession>
<reference evidence="1 2" key="1">
    <citation type="submission" date="2018-03" db="EMBL/GenBank/DDBJ databases">
        <title>Genomic Encyclopedia of Archaeal and Bacterial Type Strains, Phase II (KMG-II): from individual species to whole genera.</title>
        <authorList>
            <person name="Goeker M."/>
        </authorList>
    </citation>
    <scope>NUCLEOTIDE SEQUENCE [LARGE SCALE GENOMIC DNA]</scope>
    <source>
        <strain evidence="1 2">DSM 25328</strain>
    </source>
</reference>
<sequence length="259" mass="28967">MCIGQILGWLKDAVQIAFWVIGASLAVLSYRHAKTSIFQPAKNEVFKIQIATLQSLLGELNWRSTVECWHGSGLSSSAQITLNRAFKGYAKDQFGAEIASDMDEKLISVGGIISPNASGFRLIKGPADEVDDGDACVTKEVTWSEFNWEIFDVSDRFQNLNDQIESALNDPVMPSKVLSEIRNFHAELLNSAKRAAEDVEKAVREFPRHYSTEQSLQGADLTWAHNMRHERGEKLFQALNEVKKSVRSYLQSDDLLDDG</sequence>
<dbReference type="Proteomes" id="UP000237718">
    <property type="component" value="Unassembled WGS sequence"/>
</dbReference>
<dbReference type="RefSeq" id="WP_133166778.1">
    <property type="nucleotide sequence ID" value="NZ_PVUF01000031.1"/>
</dbReference>